<protein>
    <submittedName>
        <fullName evidence="4">Aldehyde dehydrogenase</fullName>
        <ecNumber evidence="4">1.2.1.3</ecNumber>
    </submittedName>
</protein>
<dbReference type="Gene3D" id="3.40.309.10">
    <property type="entry name" value="Aldehyde Dehydrogenase, Chain A, domain 2"/>
    <property type="match status" value="1"/>
</dbReference>
<comment type="similarity">
    <text evidence="1">Belongs to the aldehyde dehydrogenase family.</text>
</comment>
<dbReference type="InterPro" id="IPR016162">
    <property type="entry name" value="Ald_DH_N"/>
</dbReference>
<keyword evidence="2 4" id="KW-0560">Oxidoreductase</keyword>
<dbReference type="EMBL" id="LAYJ01000134">
    <property type="protein sequence ID" value="KKI49344.1"/>
    <property type="molecule type" value="Genomic_DNA"/>
</dbReference>
<evidence type="ECO:0000313" key="4">
    <source>
        <dbReference type="EMBL" id="KKI49344.1"/>
    </source>
</evidence>
<evidence type="ECO:0000256" key="2">
    <source>
        <dbReference type="ARBA" id="ARBA00023002"/>
    </source>
</evidence>
<keyword evidence="5" id="KW-1185">Reference proteome</keyword>
<dbReference type="InterPro" id="IPR015590">
    <property type="entry name" value="Aldehyde_DH_dom"/>
</dbReference>
<accession>A0A0M2NA28</accession>
<dbReference type="Proteomes" id="UP000034076">
    <property type="component" value="Unassembled WGS sequence"/>
</dbReference>
<dbReference type="AlphaFoldDB" id="A0A0M2NA28"/>
<organism evidence="4 5">
    <name type="scientific">Christensenella hongkongensis</name>
    <dbReference type="NCBI Taxonomy" id="270498"/>
    <lineage>
        <taxon>Bacteria</taxon>
        <taxon>Bacillati</taxon>
        <taxon>Bacillota</taxon>
        <taxon>Clostridia</taxon>
        <taxon>Christensenellales</taxon>
        <taxon>Christensenellaceae</taxon>
        <taxon>Christensenella</taxon>
    </lineage>
</organism>
<evidence type="ECO:0000313" key="5">
    <source>
        <dbReference type="Proteomes" id="UP000034076"/>
    </source>
</evidence>
<dbReference type="OrthoDB" id="9762913at2"/>
<dbReference type="SUPFAM" id="SSF53720">
    <property type="entry name" value="ALDH-like"/>
    <property type="match status" value="1"/>
</dbReference>
<dbReference type="Gene3D" id="3.40.605.10">
    <property type="entry name" value="Aldehyde Dehydrogenase, Chain A, domain 1"/>
    <property type="match status" value="1"/>
</dbReference>
<dbReference type="Pfam" id="PF00171">
    <property type="entry name" value="Aldedh"/>
    <property type="match status" value="1"/>
</dbReference>
<feature type="domain" description="Aldehyde dehydrogenase" evidence="3">
    <location>
        <begin position="12"/>
        <end position="479"/>
    </location>
</feature>
<dbReference type="RefSeq" id="WP_046444948.1">
    <property type="nucleotide sequence ID" value="NZ_CAUERS010000045.1"/>
</dbReference>
<dbReference type="STRING" id="270498.CHK_3196"/>
<dbReference type="FunFam" id="3.40.309.10:FF:000012">
    <property type="entry name" value="Betaine aldehyde dehydrogenase"/>
    <property type="match status" value="1"/>
</dbReference>
<dbReference type="InterPro" id="IPR016161">
    <property type="entry name" value="Ald_DH/histidinol_DH"/>
</dbReference>
<dbReference type="PATRIC" id="fig|270498.16.peg.2447"/>
<sequence length="496" mass="54286">MKNLKLFINNEWVDAQDNKTFLSYNPATGEPVAQLAQGSKTDVDKAIAAAKAAFDSGVWSEMDPEERGGFLARAAQIMQRRAEELAVCETQDTGKPIRESRDVDIPYAIRAMEYFSKVMTTFKGDIVNIPGNFAFDYVTYEPMGVVGTISPWNFPLHLFTRAVCPALAAGNTVVAKASSLTPVTSQLMGEIFLEAGFPAGVVNIISGPGAVVGEAIMANENVSMVSFTGSEEVGRSLLEQTSRSRVIKKLILELGGKGPLIAHKDCDISGAVNSTIQGFCLNQGEVCCASTRLIVHEDIYDEFMELMVNRLESLKPGDIMDPSTQIGSLINKHQYDIVDGYVQEAAKNGATILCGGKRYMEGNCAKGYYYLPTVLTDVKPDMACVQEEIFGPVLCVFKYKDTDEAVRLANDTLFGLGAAVWSEDVRTLYHISRRLNAGTVWQNCNVMSKLEAPYGGNKNSGIGRENGTHGILEYMKTKNNILYVGEEYDNFFGFQD</sequence>
<dbReference type="GO" id="GO:0004029">
    <property type="term" value="F:aldehyde dehydrogenase (NAD+) activity"/>
    <property type="evidence" value="ECO:0007669"/>
    <property type="project" value="UniProtKB-EC"/>
</dbReference>
<dbReference type="FunFam" id="3.40.605.10:FF:000001">
    <property type="entry name" value="Aldehyde dehydrogenase 1"/>
    <property type="match status" value="1"/>
</dbReference>
<dbReference type="PANTHER" id="PTHR11699">
    <property type="entry name" value="ALDEHYDE DEHYDROGENASE-RELATED"/>
    <property type="match status" value="1"/>
</dbReference>
<name>A0A0M2NA28_9FIRM</name>
<evidence type="ECO:0000259" key="3">
    <source>
        <dbReference type="Pfam" id="PF00171"/>
    </source>
</evidence>
<evidence type="ECO:0000256" key="1">
    <source>
        <dbReference type="ARBA" id="ARBA00009986"/>
    </source>
</evidence>
<gene>
    <name evidence="4" type="ORF">CHK_3196</name>
</gene>
<reference evidence="4 5" key="1">
    <citation type="submission" date="2015-04" db="EMBL/GenBank/DDBJ databases">
        <title>Draft genome sequence of bacteremic isolate Catabacter hongkongensis type strain HKU16T.</title>
        <authorList>
            <person name="Lau S.K."/>
            <person name="Teng J.L."/>
            <person name="Huang Y."/>
            <person name="Curreem S.O."/>
            <person name="Tsui S.K."/>
            <person name="Woo P.C."/>
        </authorList>
    </citation>
    <scope>NUCLEOTIDE SEQUENCE [LARGE SCALE GENOMIC DNA]</scope>
    <source>
        <strain evidence="4 5">HKU16</strain>
    </source>
</reference>
<comment type="caution">
    <text evidence="4">The sequence shown here is derived from an EMBL/GenBank/DDBJ whole genome shotgun (WGS) entry which is preliminary data.</text>
</comment>
<dbReference type="InterPro" id="IPR016163">
    <property type="entry name" value="Ald_DH_C"/>
</dbReference>
<proteinExistence type="inferred from homology"/>
<dbReference type="EC" id="1.2.1.3" evidence="4"/>